<dbReference type="EMBL" id="NUTL01000011">
    <property type="protein sequence ID" value="PHF04250.1"/>
    <property type="molecule type" value="Genomic_DNA"/>
</dbReference>
<evidence type="ECO:0000313" key="1">
    <source>
        <dbReference type="EMBL" id="PHF04250.1"/>
    </source>
</evidence>
<sequence>MEKKYNQGQYMFAVNKEVVERFQENCSKYSRSRAIRDVLVESHKNPKLNIRNERENITTYKLNLDDNSNNIVNDIVRYYSVKEGKAVNRSQVVEAILDKVADLDIHERKEVNKVFYVELDVLDEVRALTEGKILTHELEDYISDHYTKINSTIDSLKIKTVDPNSTQYRVNLDTKVLEKLQGIQKETAREMSALKIKGISLQVVFRDVLRQFLSYLKKHDLSQKQLQNEIAARKKLLSELQK</sequence>
<evidence type="ECO:0008006" key="3">
    <source>
        <dbReference type="Google" id="ProtNLM"/>
    </source>
</evidence>
<dbReference type="RefSeq" id="WP_098802714.1">
    <property type="nucleotide sequence ID" value="NZ_NUTL01000011.1"/>
</dbReference>
<proteinExistence type="predicted"/>
<evidence type="ECO:0000313" key="2">
    <source>
        <dbReference type="Proteomes" id="UP000221918"/>
    </source>
</evidence>
<accession>A0ABD6TCN7</accession>
<dbReference type="Proteomes" id="UP000221918">
    <property type="component" value="Unassembled WGS sequence"/>
</dbReference>
<organism evidence="1 2">
    <name type="scientific">Bacillus pseudomycoides</name>
    <dbReference type="NCBI Taxonomy" id="64104"/>
    <lineage>
        <taxon>Bacteria</taxon>
        <taxon>Bacillati</taxon>
        <taxon>Bacillota</taxon>
        <taxon>Bacilli</taxon>
        <taxon>Bacillales</taxon>
        <taxon>Bacillaceae</taxon>
        <taxon>Bacillus</taxon>
        <taxon>Bacillus cereus group</taxon>
    </lineage>
</organism>
<reference evidence="1 2" key="1">
    <citation type="submission" date="2017-09" db="EMBL/GenBank/DDBJ databases">
        <title>Large-scale bioinformatics analysis of Bacillus genomes uncovers conserved roles of natural products in bacterial physiology.</title>
        <authorList>
            <consortium name="Agbiome Team Llc"/>
            <person name="Bleich R.M."/>
            <person name="Grubbs K.J."/>
            <person name="Santa Maria K.C."/>
            <person name="Allen S.E."/>
            <person name="Farag S."/>
            <person name="Shank E.A."/>
            <person name="Bowers A."/>
        </authorList>
    </citation>
    <scope>NUCLEOTIDE SEQUENCE [LARGE SCALE GENOMIC DNA]</scope>
    <source>
        <strain evidence="1 2">AFS037265</strain>
    </source>
</reference>
<name>A0ABD6TCN7_9BACI</name>
<gene>
    <name evidence="1" type="ORF">COF81_02245</name>
</gene>
<dbReference type="AlphaFoldDB" id="A0ABD6TCN7"/>
<comment type="caution">
    <text evidence="1">The sequence shown here is derived from an EMBL/GenBank/DDBJ whole genome shotgun (WGS) entry which is preliminary data.</text>
</comment>
<protein>
    <recommendedName>
        <fullName evidence="3">Ribbon-helix-helix protein CopG domain-containing protein</fullName>
    </recommendedName>
</protein>